<keyword evidence="2" id="KW-0732">Signal</keyword>
<evidence type="ECO:0000313" key="3">
    <source>
        <dbReference type="EMBL" id="CAA9568772.1"/>
    </source>
</evidence>
<feature type="region of interest" description="Disordered" evidence="1">
    <location>
        <begin position="23"/>
        <end position="75"/>
    </location>
</feature>
<dbReference type="InterPro" id="IPR001563">
    <property type="entry name" value="Peptidase_S10"/>
</dbReference>
<dbReference type="InterPro" id="IPR029058">
    <property type="entry name" value="AB_hydrolase_fold"/>
</dbReference>
<dbReference type="Pfam" id="PF00450">
    <property type="entry name" value="Peptidase_S10"/>
    <property type="match status" value="1"/>
</dbReference>
<keyword evidence="3" id="KW-0645">Protease</keyword>
<dbReference type="GO" id="GO:0006508">
    <property type="term" value="P:proteolysis"/>
    <property type="evidence" value="ECO:0007669"/>
    <property type="project" value="InterPro"/>
</dbReference>
<evidence type="ECO:0000256" key="1">
    <source>
        <dbReference type="SAM" id="MobiDB-lite"/>
    </source>
</evidence>
<keyword evidence="3" id="KW-0121">Carboxypeptidase</keyword>
<dbReference type="SUPFAM" id="SSF53474">
    <property type="entry name" value="alpha/beta-Hydrolases"/>
    <property type="match status" value="1"/>
</dbReference>
<feature type="compositionally biased region" description="Pro residues" evidence="1">
    <location>
        <begin position="57"/>
        <end position="75"/>
    </location>
</feature>
<feature type="chain" id="PRO_5027031681" evidence="2">
    <location>
        <begin position="19"/>
        <end position="548"/>
    </location>
</feature>
<sequence>MTAMLAPHRLLLAALALAAARTWGGQPDRPDQPDQPPTDAPTTPPSAPPAAAVTLPTIPPAAPPPAPPIPLPDEPPVVTRHELRVGERTLVYYATVGFLPLKNERDETEARLFFIAYTLGTPEGDRNRPLMVSFNGGPGSSSVWLHLGGLAPRRVRMLDDGAMPPPPFQLVDNEHTWLEETDLVFVDPVDTGYSRAATPEIARRFRGVDGDLASVGEFIRLYLTRAGRWASPLFLVGESYGTFRAAGLAGRLVEQGIAFNGIVLVSSILQMQTARFDEGNDLPYVLFLPTYAATAWYHGKLPTDLQARDLAAVLAEVEAWAAGDYTVALARGSALPAAERAAVAERLARYTGLSPRYVELSNLRVQIHRFCKELLRDQGRTVGRLDSRYTGFDALGVAETPDFDPSLSAIRPPFTTMLNDHLRTTLGFRTDAEYHILRGLEWDWGKAGEGYPRTSGDLAAAFAKNPYLHLFVASGFYDLATPYFATTYTLDHLALEPAARANIHTGSYPVGHMVYLEANTLARLKADVAAFIRAATSVADQPLRPAGG</sequence>
<dbReference type="AlphaFoldDB" id="A0A6J4V4G6"/>
<dbReference type="EMBL" id="CADCWG010000226">
    <property type="protein sequence ID" value="CAA9568772.1"/>
    <property type="molecule type" value="Genomic_DNA"/>
</dbReference>
<dbReference type="GO" id="GO:0004185">
    <property type="term" value="F:serine-type carboxypeptidase activity"/>
    <property type="evidence" value="ECO:0007669"/>
    <property type="project" value="InterPro"/>
</dbReference>
<proteinExistence type="predicted"/>
<gene>
    <name evidence="3" type="ORF">AVDCRST_MAG49-3369</name>
</gene>
<protein>
    <submittedName>
        <fullName evidence="3">Carboxypeptidase-related protein</fullName>
    </submittedName>
</protein>
<evidence type="ECO:0000256" key="2">
    <source>
        <dbReference type="SAM" id="SignalP"/>
    </source>
</evidence>
<keyword evidence="3" id="KW-0378">Hydrolase</keyword>
<accession>A0A6J4V4G6</accession>
<feature type="signal peptide" evidence="2">
    <location>
        <begin position="1"/>
        <end position="18"/>
    </location>
</feature>
<dbReference type="Gene3D" id="3.40.50.1820">
    <property type="entry name" value="alpha/beta hydrolase"/>
    <property type="match status" value="1"/>
</dbReference>
<reference evidence="3" key="1">
    <citation type="submission" date="2020-02" db="EMBL/GenBank/DDBJ databases">
        <authorList>
            <person name="Meier V. D."/>
        </authorList>
    </citation>
    <scope>NUCLEOTIDE SEQUENCE</scope>
    <source>
        <strain evidence="3">AVDCRST_MAG49</strain>
    </source>
</reference>
<name>A0A6J4V4G6_9BACT</name>
<feature type="compositionally biased region" description="Pro residues" evidence="1">
    <location>
        <begin position="33"/>
        <end position="48"/>
    </location>
</feature>
<organism evidence="3">
    <name type="scientific">uncultured Thermomicrobiales bacterium</name>
    <dbReference type="NCBI Taxonomy" id="1645740"/>
    <lineage>
        <taxon>Bacteria</taxon>
        <taxon>Pseudomonadati</taxon>
        <taxon>Thermomicrobiota</taxon>
        <taxon>Thermomicrobia</taxon>
        <taxon>Thermomicrobiales</taxon>
        <taxon>environmental samples</taxon>
    </lineage>
</organism>